<evidence type="ECO:0000256" key="14">
    <source>
        <dbReference type="ARBA" id="ARBA00066827"/>
    </source>
</evidence>
<comment type="catalytic activity">
    <reaction evidence="11 19">
        <text>[ThiS sulfur-carrier protein]-C-terminal Gly-Gly-AMP + S-sulfanyl-L-cysteinyl-[cysteine desulfurase] + AH2 = [ThiS sulfur-carrier protein]-C-terminal-Gly-aminoethanethioate + L-cysteinyl-[cysteine desulfurase] + A + AMP + 2 H(+)</text>
        <dbReference type="Rhea" id="RHEA:43340"/>
        <dbReference type="Rhea" id="RHEA-COMP:12157"/>
        <dbReference type="Rhea" id="RHEA-COMP:12158"/>
        <dbReference type="Rhea" id="RHEA-COMP:12910"/>
        <dbReference type="Rhea" id="RHEA-COMP:19908"/>
        <dbReference type="ChEBI" id="CHEBI:13193"/>
        <dbReference type="ChEBI" id="CHEBI:15378"/>
        <dbReference type="ChEBI" id="CHEBI:17499"/>
        <dbReference type="ChEBI" id="CHEBI:29950"/>
        <dbReference type="ChEBI" id="CHEBI:61963"/>
        <dbReference type="ChEBI" id="CHEBI:90618"/>
        <dbReference type="ChEBI" id="CHEBI:232372"/>
        <dbReference type="ChEBI" id="CHEBI:456215"/>
    </reaction>
</comment>
<dbReference type="Proteomes" id="UP000886808">
    <property type="component" value="Unassembled WGS sequence"/>
</dbReference>
<dbReference type="InterPro" id="IPR020536">
    <property type="entry name" value="ThiI_AANH"/>
</dbReference>
<dbReference type="PROSITE" id="PS51165">
    <property type="entry name" value="THUMP"/>
    <property type="match status" value="1"/>
</dbReference>
<feature type="binding site" evidence="19">
    <location>
        <position position="287"/>
    </location>
    <ligand>
        <name>ATP</name>
        <dbReference type="ChEBI" id="CHEBI:30616"/>
    </ligand>
</feature>
<feature type="binding site" evidence="19">
    <location>
        <begin position="183"/>
        <end position="184"/>
    </location>
    <ligand>
        <name>ATP</name>
        <dbReference type="ChEBI" id="CHEBI:30616"/>
    </ligand>
</feature>
<name>A0A9D1PGH0_9FIRM</name>
<reference evidence="21" key="2">
    <citation type="submission" date="2021-04" db="EMBL/GenBank/DDBJ databases">
        <authorList>
            <person name="Gilroy R."/>
        </authorList>
    </citation>
    <scope>NUCLEOTIDE SEQUENCE</scope>
    <source>
        <strain evidence="21">CHK193-4272</strain>
    </source>
</reference>
<keyword evidence="5 19" id="KW-0808">Transferase</keyword>
<dbReference type="HAMAP" id="MF_00021">
    <property type="entry name" value="ThiI"/>
    <property type="match status" value="1"/>
</dbReference>
<dbReference type="GO" id="GO:0140741">
    <property type="term" value="F:tRNA-uracil-4 sulfurtransferase activity"/>
    <property type="evidence" value="ECO:0007669"/>
    <property type="project" value="UniProtKB-EC"/>
</dbReference>
<dbReference type="GO" id="GO:0000049">
    <property type="term" value="F:tRNA binding"/>
    <property type="evidence" value="ECO:0007669"/>
    <property type="project" value="UniProtKB-UniRule"/>
</dbReference>
<dbReference type="GO" id="GO:0052837">
    <property type="term" value="P:thiazole biosynthetic process"/>
    <property type="evidence" value="ECO:0007669"/>
    <property type="project" value="TreeGrafter"/>
</dbReference>
<comment type="subcellular location">
    <subcellularLocation>
        <location evidence="1 19">Cytoplasm</location>
    </subcellularLocation>
</comment>
<organism evidence="21 22">
    <name type="scientific">Candidatus Butyricicoccus avistercoris</name>
    <dbReference type="NCBI Taxonomy" id="2838518"/>
    <lineage>
        <taxon>Bacteria</taxon>
        <taxon>Bacillati</taxon>
        <taxon>Bacillota</taxon>
        <taxon>Clostridia</taxon>
        <taxon>Eubacteriales</taxon>
        <taxon>Butyricicoccaceae</taxon>
        <taxon>Butyricicoccus</taxon>
    </lineage>
</organism>
<dbReference type="AlphaFoldDB" id="A0A9D1PGH0"/>
<feature type="binding site" evidence="19">
    <location>
        <begin position="208"/>
        <end position="209"/>
    </location>
    <ligand>
        <name>ATP</name>
        <dbReference type="ChEBI" id="CHEBI:30616"/>
    </ligand>
</feature>
<evidence type="ECO:0000313" key="22">
    <source>
        <dbReference type="Proteomes" id="UP000886808"/>
    </source>
</evidence>
<dbReference type="Pfam" id="PF02926">
    <property type="entry name" value="THUMP"/>
    <property type="match status" value="1"/>
</dbReference>
<evidence type="ECO:0000256" key="1">
    <source>
        <dbReference type="ARBA" id="ARBA00004496"/>
    </source>
</evidence>
<dbReference type="Gene3D" id="3.40.50.620">
    <property type="entry name" value="HUPs"/>
    <property type="match status" value="1"/>
</dbReference>
<keyword evidence="3 19" id="KW-0963">Cytoplasm</keyword>
<dbReference type="GO" id="GO:0004810">
    <property type="term" value="F:CCA tRNA nucleotidyltransferase activity"/>
    <property type="evidence" value="ECO:0007669"/>
    <property type="project" value="InterPro"/>
</dbReference>
<dbReference type="InterPro" id="IPR003720">
    <property type="entry name" value="tRNA_STrfase"/>
</dbReference>
<evidence type="ECO:0000256" key="11">
    <source>
        <dbReference type="ARBA" id="ARBA00052330"/>
    </source>
</evidence>
<dbReference type="GO" id="GO:0005829">
    <property type="term" value="C:cytosol"/>
    <property type="evidence" value="ECO:0007669"/>
    <property type="project" value="TreeGrafter"/>
</dbReference>
<comment type="catalytic activity">
    <reaction evidence="10 19">
        <text>[ThiI sulfur-carrier protein]-S-sulfanyl-L-cysteine + a uridine in tRNA + 2 reduced [2Fe-2S]-[ferredoxin] + ATP + H(+) = [ThiI sulfur-carrier protein]-L-cysteine + a 4-thiouridine in tRNA + 2 oxidized [2Fe-2S]-[ferredoxin] + AMP + diphosphate</text>
        <dbReference type="Rhea" id="RHEA:24176"/>
        <dbReference type="Rhea" id="RHEA-COMP:10000"/>
        <dbReference type="Rhea" id="RHEA-COMP:10001"/>
        <dbReference type="Rhea" id="RHEA-COMP:13337"/>
        <dbReference type="Rhea" id="RHEA-COMP:13338"/>
        <dbReference type="Rhea" id="RHEA-COMP:13339"/>
        <dbReference type="Rhea" id="RHEA-COMP:13340"/>
        <dbReference type="ChEBI" id="CHEBI:15378"/>
        <dbReference type="ChEBI" id="CHEBI:29950"/>
        <dbReference type="ChEBI" id="CHEBI:30616"/>
        <dbReference type="ChEBI" id="CHEBI:33019"/>
        <dbReference type="ChEBI" id="CHEBI:33737"/>
        <dbReference type="ChEBI" id="CHEBI:33738"/>
        <dbReference type="ChEBI" id="CHEBI:61963"/>
        <dbReference type="ChEBI" id="CHEBI:65315"/>
        <dbReference type="ChEBI" id="CHEBI:136798"/>
        <dbReference type="ChEBI" id="CHEBI:456215"/>
        <dbReference type="EC" id="2.8.1.4"/>
    </reaction>
</comment>
<evidence type="ECO:0000256" key="10">
    <source>
        <dbReference type="ARBA" id="ARBA00050570"/>
    </source>
</evidence>
<evidence type="ECO:0000256" key="5">
    <source>
        <dbReference type="ARBA" id="ARBA00022679"/>
    </source>
</evidence>
<evidence type="ECO:0000313" key="21">
    <source>
        <dbReference type="EMBL" id="HIV61668.1"/>
    </source>
</evidence>
<keyword evidence="9 19" id="KW-0784">Thiamine biosynthesis</keyword>
<dbReference type="SUPFAM" id="SSF143437">
    <property type="entry name" value="THUMP domain-like"/>
    <property type="match status" value="1"/>
</dbReference>
<dbReference type="PANTHER" id="PTHR43209">
    <property type="entry name" value="TRNA SULFURTRANSFERASE"/>
    <property type="match status" value="1"/>
</dbReference>
<evidence type="ECO:0000256" key="19">
    <source>
        <dbReference type="HAMAP-Rule" id="MF_00021"/>
    </source>
</evidence>
<dbReference type="SUPFAM" id="SSF52402">
    <property type="entry name" value="Adenine nucleotide alpha hydrolases-like"/>
    <property type="match status" value="1"/>
</dbReference>
<evidence type="ECO:0000256" key="9">
    <source>
        <dbReference type="ARBA" id="ARBA00022977"/>
    </source>
</evidence>
<dbReference type="InterPro" id="IPR014729">
    <property type="entry name" value="Rossmann-like_a/b/a_fold"/>
</dbReference>
<dbReference type="FunFam" id="3.40.50.620:FF:000053">
    <property type="entry name" value="Probable tRNA sulfurtransferase"/>
    <property type="match status" value="1"/>
</dbReference>
<evidence type="ECO:0000256" key="18">
    <source>
        <dbReference type="ARBA" id="ARBA00080570"/>
    </source>
</evidence>
<dbReference type="InterPro" id="IPR049961">
    <property type="entry name" value="ThiI_N"/>
</dbReference>
<protein>
    <recommendedName>
        <fullName evidence="15 19">Probable tRNA sulfurtransferase</fullName>
        <ecNumber evidence="14 19">2.8.1.4</ecNumber>
    </recommendedName>
    <alternativeName>
        <fullName evidence="16 19">Sulfur carrier protein ThiS sulfurtransferase</fullName>
    </alternativeName>
    <alternativeName>
        <fullName evidence="17 19">Thiamine biosynthesis protein ThiI</fullName>
    </alternativeName>
    <alternativeName>
        <fullName evidence="18 19">tRNA 4-thiouridine synthase</fullName>
    </alternativeName>
</protein>
<keyword evidence="4 19" id="KW-0820">tRNA-binding</keyword>
<dbReference type="GO" id="GO:0009229">
    <property type="term" value="P:thiamine diphosphate biosynthetic process"/>
    <property type="evidence" value="ECO:0007669"/>
    <property type="project" value="UniProtKB-UniRule"/>
</dbReference>
<evidence type="ECO:0000256" key="17">
    <source>
        <dbReference type="ARBA" id="ARBA00077849"/>
    </source>
</evidence>
<feature type="domain" description="THUMP" evidence="20">
    <location>
        <begin position="60"/>
        <end position="165"/>
    </location>
</feature>
<evidence type="ECO:0000256" key="7">
    <source>
        <dbReference type="ARBA" id="ARBA00022840"/>
    </source>
</evidence>
<evidence type="ECO:0000256" key="4">
    <source>
        <dbReference type="ARBA" id="ARBA00022555"/>
    </source>
</evidence>
<sequence length="392" mass="43842">MKEVLLLKCGEIILKGLNRKAFEDKLLGNIKRRLKHVADCEVNMRQSVIYVWIGENADADAIVDTVSKIFGINLICRAAVCEKTIEDMQKTAEEYLKDKIAAAHSFKVETKRGDKRFPMTSIQVSQKIGGELAYKYQHMKPNMHTPELTVYFEIRDEYAFVHSGAVAGAGGMPVGTNGRAAILLSGGIDSPVAGYMMSKRGLELCAIHFFSYPYTSERAKEKVIELAEIMTAYTGRMPLLVVPFTKIQEQIREHCHEELFTLIMRRFMMRIAEKLAIRESCGGLITGESLGQVASQTMPAMAVTGAVCELPVFRPVIGMDKEEIIKIARKIGTFETSILPYEDCCTVFTPKHPNTKPKMFKILEAEKNLDVDALVDEAVEGTEVIYPKFKAL</sequence>
<keyword evidence="8 19" id="KW-0694">RNA-binding</keyword>
<comment type="function">
    <text evidence="12 19">Catalyzes the ATP-dependent transfer of a sulfur to tRNA to produce 4-thiouridine in position 8 of tRNAs, which functions as a near-UV photosensor. Also catalyzes the transfer of sulfur to the sulfur carrier protein ThiS, forming ThiS-thiocarboxylate. This is a step in the synthesis of thiazole, in the thiamine biosynthesis pathway. The sulfur is donated as persulfide by IscS.</text>
</comment>
<evidence type="ECO:0000256" key="16">
    <source>
        <dbReference type="ARBA" id="ARBA00075337"/>
    </source>
</evidence>
<evidence type="ECO:0000259" key="20">
    <source>
        <dbReference type="PROSITE" id="PS51165"/>
    </source>
</evidence>
<dbReference type="PANTHER" id="PTHR43209:SF1">
    <property type="entry name" value="TRNA SULFURTRANSFERASE"/>
    <property type="match status" value="1"/>
</dbReference>
<gene>
    <name evidence="19 21" type="primary">thiI</name>
    <name evidence="21" type="ORF">H9746_02310</name>
</gene>
<evidence type="ECO:0000256" key="13">
    <source>
        <dbReference type="ARBA" id="ARBA00061472"/>
    </source>
</evidence>
<dbReference type="EC" id="2.8.1.4" evidence="14 19"/>
<comment type="caution">
    <text evidence="21">The sequence shown here is derived from an EMBL/GenBank/DDBJ whole genome shotgun (WGS) entry which is preliminary data.</text>
</comment>
<accession>A0A9D1PGH0</accession>
<dbReference type="SMART" id="SM00981">
    <property type="entry name" value="THUMP"/>
    <property type="match status" value="1"/>
</dbReference>
<comment type="pathway">
    <text evidence="2 19">Cofactor biosynthesis; thiamine diphosphate biosynthesis.</text>
</comment>
<dbReference type="Gene3D" id="3.30.2130.30">
    <property type="match status" value="1"/>
</dbReference>
<dbReference type="InterPro" id="IPR054173">
    <property type="entry name" value="ThiI_fer"/>
</dbReference>
<dbReference type="InterPro" id="IPR004114">
    <property type="entry name" value="THUMP_dom"/>
</dbReference>
<keyword evidence="7 19" id="KW-0067">ATP-binding</keyword>
<dbReference type="Pfam" id="PF02568">
    <property type="entry name" value="ThiI"/>
    <property type="match status" value="1"/>
</dbReference>
<dbReference type="CDD" id="cd11716">
    <property type="entry name" value="THUMP_ThiI"/>
    <property type="match status" value="1"/>
</dbReference>
<evidence type="ECO:0000256" key="8">
    <source>
        <dbReference type="ARBA" id="ARBA00022884"/>
    </source>
</evidence>
<dbReference type="GO" id="GO:0009228">
    <property type="term" value="P:thiamine biosynthetic process"/>
    <property type="evidence" value="ECO:0007669"/>
    <property type="project" value="UniProtKB-KW"/>
</dbReference>
<evidence type="ECO:0000256" key="15">
    <source>
        <dbReference type="ARBA" id="ARBA00071867"/>
    </source>
</evidence>
<dbReference type="InterPro" id="IPR049962">
    <property type="entry name" value="THUMP_ThiI"/>
</dbReference>
<evidence type="ECO:0000256" key="12">
    <source>
        <dbReference type="ARBA" id="ARBA00058382"/>
    </source>
</evidence>
<proteinExistence type="inferred from homology"/>
<dbReference type="GO" id="GO:0002937">
    <property type="term" value="P:tRNA 4-thiouridine biosynthesis"/>
    <property type="evidence" value="ECO:0007669"/>
    <property type="project" value="TreeGrafter"/>
</dbReference>
<feature type="binding site" evidence="19">
    <location>
        <position position="265"/>
    </location>
    <ligand>
        <name>ATP</name>
        <dbReference type="ChEBI" id="CHEBI:30616"/>
    </ligand>
</feature>
<dbReference type="InterPro" id="IPR050102">
    <property type="entry name" value="tRNA_sulfurtransferase_ThiI"/>
</dbReference>
<dbReference type="NCBIfam" id="TIGR00342">
    <property type="entry name" value="tRNA uracil 4-sulfurtransferase ThiI"/>
    <property type="match status" value="1"/>
</dbReference>
<dbReference type="CDD" id="cd01712">
    <property type="entry name" value="PPase_ThiI"/>
    <property type="match status" value="1"/>
</dbReference>
<dbReference type="GO" id="GO:0005524">
    <property type="term" value="F:ATP binding"/>
    <property type="evidence" value="ECO:0007669"/>
    <property type="project" value="UniProtKB-UniRule"/>
</dbReference>
<comment type="similarity">
    <text evidence="13 19">Belongs to the ThiI family.</text>
</comment>
<evidence type="ECO:0000256" key="3">
    <source>
        <dbReference type="ARBA" id="ARBA00022490"/>
    </source>
</evidence>
<feature type="binding site" evidence="19">
    <location>
        <position position="296"/>
    </location>
    <ligand>
        <name>ATP</name>
        <dbReference type="ChEBI" id="CHEBI:30616"/>
    </ligand>
</feature>
<evidence type="ECO:0000256" key="2">
    <source>
        <dbReference type="ARBA" id="ARBA00004948"/>
    </source>
</evidence>
<keyword evidence="6 19" id="KW-0547">Nucleotide-binding</keyword>
<dbReference type="Pfam" id="PF22025">
    <property type="entry name" value="ThiI_fer"/>
    <property type="match status" value="1"/>
</dbReference>
<reference evidence="21" key="1">
    <citation type="journal article" date="2021" name="PeerJ">
        <title>Extensive microbial diversity within the chicken gut microbiome revealed by metagenomics and culture.</title>
        <authorList>
            <person name="Gilroy R."/>
            <person name="Ravi A."/>
            <person name="Getino M."/>
            <person name="Pursley I."/>
            <person name="Horton D.L."/>
            <person name="Alikhan N.F."/>
            <person name="Baker D."/>
            <person name="Gharbi K."/>
            <person name="Hall N."/>
            <person name="Watson M."/>
            <person name="Adriaenssens E.M."/>
            <person name="Foster-Nyarko E."/>
            <person name="Jarju S."/>
            <person name="Secka A."/>
            <person name="Antonio M."/>
            <person name="Oren A."/>
            <person name="Chaudhuri R.R."/>
            <person name="La Ragione R."/>
            <person name="Hildebrand F."/>
            <person name="Pallen M.J."/>
        </authorList>
    </citation>
    <scope>NUCLEOTIDE SEQUENCE</scope>
    <source>
        <strain evidence="21">CHK193-4272</strain>
    </source>
</reference>
<evidence type="ECO:0000256" key="6">
    <source>
        <dbReference type="ARBA" id="ARBA00022741"/>
    </source>
</evidence>
<dbReference type="EMBL" id="DXIE01000016">
    <property type="protein sequence ID" value="HIV61668.1"/>
    <property type="molecule type" value="Genomic_DNA"/>
</dbReference>